<feature type="binding site" evidence="5">
    <location>
        <position position="196"/>
    </location>
    <ligand>
        <name>GTP</name>
        <dbReference type="ChEBI" id="CHEBI:37565"/>
    </ligand>
</feature>
<feature type="domain" description="Tubulin/FtsZ 2-layer sandwich" evidence="7">
    <location>
        <begin position="216"/>
        <end position="343"/>
    </location>
</feature>
<evidence type="ECO:0000256" key="5">
    <source>
        <dbReference type="HAMAP-Rule" id="MF_00909"/>
    </source>
</evidence>
<dbReference type="HAMAP" id="MF_00909">
    <property type="entry name" value="FtsZ"/>
    <property type="match status" value="1"/>
</dbReference>
<dbReference type="Proteomes" id="UP000019450">
    <property type="component" value="Chromosome"/>
</dbReference>
<comment type="subcellular location">
    <subcellularLocation>
        <location evidence="5">Cytoplasm</location>
    </subcellularLocation>
    <text evidence="5">Assembles at midcell at the inner surface of the cytoplasmic membrane.</text>
</comment>
<comment type="function">
    <text evidence="5">Essential cell division protein that forms a contractile ring structure (Z ring) at the future cell division site. The regulation of the ring assembly controls the timing and the location of cell division. One of the functions of the FtsZ ring is to recruit other cell division proteins to the septum to produce a new cell wall between the dividing cells. Binds GTP and shows GTPase activity.</text>
</comment>
<evidence type="ECO:0000259" key="7">
    <source>
        <dbReference type="SMART" id="SM00865"/>
    </source>
</evidence>
<keyword evidence="5" id="KW-0131">Cell cycle</keyword>
<dbReference type="InterPro" id="IPR000158">
    <property type="entry name" value="Cell_div_FtsZ"/>
</dbReference>
<feature type="binding site" evidence="5">
    <location>
        <begin position="118"/>
        <end position="120"/>
    </location>
    <ligand>
        <name>GTP</name>
        <dbReference type="ChEBI" id="CHEBI:37565"/>
    </ligand>
</feature>
<dbReference type="InterPro" id="IPR036525">
    <property type="entry name" value="Tubulin/FtsZ_GTPase_sf"/>
</dbReference>
<protein>
    <recommendedName>
        <fullName evidence="5">Cell division protein FtsZ</fullName>
    </recommendedName>
</protein>
<dbReference type="GO" id="GO:0005525">
    <property type="term" value="F:GTP binding"/>
    <property type="evidence" value="ECO:0007669"/>
    <property type="project" value="UniProtKB-UniRule"/>
</dbReference>
<evidence type="ECO:0000256" key="3">
    <source>
        <dbReference type="ARBA" id="ARBA00023134"/>
    </source>
</evidence>
<dbReference type="STRING" id="1427984.X271_00299"/>
<keyword evidence="3 5" id="KW-0342">GTP-binding</keyword>
<dbReference type="GO" id="GO:0000917">
    <property type="term" value="P:division septum assembly"/>
    <property type="evidence" value="ECO:0007669"/>
    <property type="project" value="UniProtKB-KW"/>
</dbReference>
<reference evidence="8 9" key="1">
    <citation type="journal article" date="2014" name="Genome Biol. Evol.">
        <title>Phylogenomics of "Candidatus Hepatoplasma crinochetorum," a Lineage of Mollicutes Associated with Noninsect Arthropods.</title>
        <authorList>
            <person name="Leclercq S."/>
            <person name="Dittmer J."/>
            <person name="Bouchon D."/>
            <person name="Cordaux R."/>
        </authorList>
    </citation>
    <scope>NUCLEOTIDE SEQUENCE [LARGE SCALE GENOMIC DNA]</scope>
    <source>
        <strain evidence="8 9">Av</strain>
    </source>
</reference>
<dbReference type="Pfam" id="PF00091">
    <property type="entry name" value="Tubulin"/>
    <property type="match status" value="1"/>
</dbReference>
<feature type="binding site" evidence="5">
    <location>
        <begin position="21"/>
        <end position="25"/>
    </location>
    <ligand>
        <name>GTP</name>
        <dbReference type="ChEBI" id="CHEBI:37565"/>
    </ligand>
</feature>
<dbReference type="InterPro" id="IPR008280">
    <property type="entry name" value="Tub_FtsZ_C"/>
</dbReference>
<proteinExistence type="inferred from homology"/>
<gene>
    <name evidence="8" type="primary">ftsZ_1</name>
    <name evidence="5" type="synonym">ftsZ</name>
    <name evidence="8" type="ORF">X271_00299</name>
</gene>
<evidence type="ECO:0000256" key="2">
    <source>
        <dbReference type="ARBA" id="ARBA00022741"/>
    </source>
</evidence>
<dbReference type="InterPro" id="IPR024757">
    <property type="entry name" value="FtsZ_C"/>
</dbReference>
<evidence type="ECO:0000256" key="4">
    <source>
        <dbReference type="ARBA" id="ARBA00023210"/>
    </source>
</evidence>
<dbReference type="KEGG" id="hcr:X271_00299"/>
<keyword evidence="2 5" id="KW-0547">Nucleotide-binding</keyword>
<dbReference type="PATRIC" id="fig|1427984.3.peg.287"/>
<dbReference type="HOGENOM" id="CLU_024865_0_1_14"/>
<dbReference type="GO" id="GO:0003924">
    <property type="term" value="F:GTPase activity"/>
    <property type="evidence" value="ECO:0007669"/>
    <property type="project" value="UniProtKB-UniRule"/>
</dbReference>
<dbReference type="PANTHER" id="PTHR30314:SF3">
    <property type="entry name" value="MITOCHONDRIAL DIVISION PROTEIN FSZA"/>
    <property type="match status" value="1"/>
</dbReference>
<feature type="binding site" evidence="5">
    <location>
        <position position="153"/>
    </location>
    <ligand>
        <name>GTP</name>
        <dbReference type="ChEBI" id="CHEBI:37565"/>
    </ligand>
</feature>
<dbReference type="InterPro" id="IPR045061">
    <property type="entry name" value="FtsZ/CetZ"/>
</dbReference>
<keyword evidence="5 8" id="KW-0132">Cell division</keyword>
<dbReference type="InterPro" id="IPR018316">
    <property type="entry name" value="Tubulin/FtsZ_2-layer-sand-dom"/>
</dbReference>
<dbReference type="PRINTS" id="PR00423">
    <property type="entry name" value="CELLDVISFTSZ"/>
</dbReference>
<sequence length="353" mass="38772">MAEKSRKPIKKIKIGIIGAGGGGTNAIANNAYKFAPFDVSFLAINTDIQALEKQRKGNKKDQLKFFERKLIGRRLTRGLGAGSNPDIGWKAAAEDREWLEKWLADKKLLFIATGMGGGSGTGAGPYIARLAKNLGILTIGVSTLPFLFEGKERMDNALTGLKTMEKYADLSIVINNNDLFKKHSSDTVEHTFVKADKYLGDGIITILNLLLEDALINLDLADIRKVVKDSGGGFINIAFAKGIDGNGLDKNKEKFEEAIDKLFDLTFIPSDVKTATKALLSISGSPNILKMEYVRFIVNKILEKVSHDLDIIFGVTNNQALEDNVKISLILTGMDKIVLTDDIKDIEEKYFSK</sequence>
<dbReference type="PANTHER" id="PTHR30314">
    <property type="entry name" value="CELL DIVISION PROTEIN FTSZ-RELATED"/>
    <property type="match status" value="1"/>
</dbReference>
<dbReference type="RefSeq" id="WP_025208702.1">
    <property type="nucleotide sequence ID" value="NZ_CP006932.1"/>
</dbReference>
<dbReference type="Gene3D" id="3.40.50.1440">
    <property type="entry name" value="Tubulin/FtsZ, GTPase domain"/>
    <property type="match status" value="1"/>
</dbReference>
<dbReference type="CDD" id="cd02201">
    <property type="entry name" value="FtsZ_type1"/>
    <property type="match status" value="1"/>
</dbReference>
<keyword evidence="9" id="KW-1185">Reference proteome</keyword>
<dbReference type="SUPFAM" id="SSF55307">
    <property type="entry name" value="Tubulin C-terminal domain-like"/>
    <property type="match status" value="1"/>
</dbReference>
<dbReference type="EMBL" id="CP006932">
    <property type="protein sequence ID" value="AHK22405.1"/>
    <property type="molecule type" value="Genomic_DNA"/>
</dbReference>
<dbReference type="eggNOG" id="COG0206">
    <property type="taxonomic scope" value="Bacteria"/>
</dbReference>
<dbReference type="GO" id="GO:0043093">
    <property type="term" value="P:FtsZ-dependent cytokinesis"/>
    <property type="evidence" value="ECO:0007669"/>
    <property type="project" value="UniProtKB-UniRule"/>
</dbReference>
<comment type="similarity">
    <text evidence="1 5">Belongs to the FtsZ family.</text>
</comment>
<dbReference type="Pfam" id="PF12327">
    <property type="entry name" value="FtsZ_C"/>
    <property type="match status" value="1"/>
</dbReference>
<accession>W8GSM9</accession>
<feature type="binding site" evidence="5">
    <location>
        <position position="149"/>
    </location>
    <ligand>
        <name>GTP</name>
        <dbReference type="ChEBI" id="CHEBI:37565"/>
    </ligand>
</feature>
<dbReference type="GO" id="GO:0005737">
    <property type="term" value="C:cytoplasm"/>
    <property type="evidence" value="ECO:0007669"/>
    <property type="project" value="UniProtKB-SubCell"/>
</dbReference>
<dbReference type="InterPro" id="IPR003008">
    <property type="entry name" value="Tubulin_FtsZ_GTPase"/>
</dbReference>
<comment type="subunit">
    <text evidence="5">Homodimer. Polymerizes to form a dynamic ring structure in a strictly GTP-dependent manner. Interacts directly with several other division proteins.</text>
</comment>
<dbReference type="SMART" id="SM00864">
    <property type="entry name" value="Tubulin"/>
    <property type="match status" value="1"/>
</dbReference>
<evidence type="ECO:0000256" key="1">
    <source>
        <dbReference type="ARBA" id="ARBA00009690"/>
    </source>
</evidence>
<organism evidence="8 9">
    <name type="scientific">Candidatus Hepatoplasma crinochetorum Av</name>
    <dbReference type="NCBI Taxonomy" id="1427984"/>
    <lineage>
        <taxon>Bacteria</taxon>
        <taxon>Bacillati</taxon>
        <taxon>Mycoplasmatota</taxon>
        <taxon>Mollicutes</taxon>
        <taxon>Candidatus Hepatoplasmataceae</taxon>
        <taxon>Candidatus Hepatoplasma</taxon>
    </lineage>
</organism>
<evidence type="ECO:0000259" key="6">
    <source>
        <dbReference type="SMART" id="SM00864"/>
    </source>
</evidence>
<keyword evidence="5" id="KW-0963">Cytoplasm</keyword>
<evidence type="ECO:0000313" key="9">
    <source>
        <dbReference type="Proteomes" id="UP000019450"/>
    </source>
</evidence>
<dbReference type="AlphaFoldDB" id="W8GSM9"/>
<evidence type="ECO:0000313" key="8">
    <source>
        <dbReference type="EMBL" id="AHK22405.1"/>
    </source>
</evidence>
<dbReference type="SUPFAM" id="SSF52490">
    <property type="entry name" value="Tubulin nucleotide-binding domain-like"/>
    <property type="match status" value="1"/>
</dbReference>
<keyword evidence="4 5" id="KW-0717">Septation</keyword>
<dbReference type="OrthoDB" id="9813375at2"/>
<name>W8GSM9_9MOLU</name>
<feature type="domain" description="Tubulin/FtsZ GTPase" evidence="6">
    <location>
        <begin position="13"/>
        <end position="214"/>
    </location>
</feature>
<dbReference type="GO" id="GO:0032153">
    <property type="term" value="C:cell division site"/>
    <property type="evidence" value="ECO:0007669"/>
    <property type="project" value="UniProtKB-UniRule"/>
</dbReference>
<dbReference type="SMART" id="SM00865">
    <property type="entry name" value="Tubulin_C"/>
    <property type="match status" value="1"/>
</dbReference>
<dbReference type="GO" id="GO:0051258">
    <property type="term" value="P:protein polymerization"/>
    <property type="evidence" value="ECO:0007669"/>
    <property type="project" value="UniProtKB-UniRule"/>
</dbReference>